<feature type="domain" description="EAL" evidence="1">
    <location>
        <begin position="358"/>
        <end position="611"/>
    </location>
</feature>
<dbReference type="InterPro" id="IPR001633">
    <property type="entry name" value="EAL_dom"/>
</dbReference>
<dbReference type="InterPro" id="IPR043128">
    <property type="entry name" value="Rev_trsase/Diguanyl_cyclase"/>
</dbReference>
<dbReference type="Gene3D" id="3.30.450.40">
    <property type="match status" value="1"/>
</dbReference>
<evidence type="ECO:0000259" key="2">
    <source>
        <dbReference type="PROSITE" id="PS50887"/>
    </source>
</evidence>
<dbReference type="NCBIfam" id="TIGR00254">
    <property type="entry name" value="GGDEF"/>
    <property type="match status" value="1"/>
</dbReference>
<organism evidence="3 4">
    <name type="scientific">Rhodococcoides trifolii</name>
    <dbReference type="NCBI Taxonomy" id="908250"/>
    <lineage>
        <taxon>Bacteria</taxon>
        <taxon>Bacillati</taxon>
        <taxon>Actinomycetota</taxon>
        <taxon>Actinomycetes</taxon>
        <taxon>Mycobacteriales</taxon>
        <taxon>Nocardiaceae</taxon>
        <taxon>Rhodococcoides</taxon>
    </lineage>
</organism>
<sequence length="616" mass="66656">MNSEILVEAVAELAQVATGNFSAEALLGSLCVVAVRAFDVDGAGVMIVRNDQNVFVQATSDQVRPLEVYQELMRSGPCAEAVANEAPILVPDLSLEDRWPPFTALARDQNLSAVAAVPLLSRGKGWGVLDLYRVAARPWTVDEVAGAKILADVAVSYLVMAHDRDKARLAQDELAHRAMHDDLTGLPTRGLLMDRLEHALSVAVRTRAQTAAVFVDIDLFKSVNDSFGHSVGDAVLTELAVRMRKSLRAGDTLARFAGDEFVLVCEGVVAEDRAAFAARVTSLAQRVGAAISRPLEVDSVEIVVTASIGIAIAGQDERAPSARELIADADTAMYSAKQSGRGRTVVRDHSTGVDIGYARQLGHDLARAVLNDEFTVYYQPIVDTLSHRTVAVEALVRWNHPRDGLLPAAAFIDIAVRTGVVNTVGRWVIDEVCKTMRTWMDEFGDTGPTTAYINLSARELLDPTLGYALGRSLAAHRIDAAHIGIEIVEDDLSDPIQIARLLELHDLGHPLSIDDFGTGYSSLSRLLEFPAVLAKIDRSFITGLPNKRNARVVEAIMAMAKALDIQVIAEGIETDEQARVIEASGCQMMQGYFFGVPQSSHELEETWRYGSSAVIG</sequence>
<dbReference type="InterPro" id="IPR029016">
    <property type="entry name" value="GAF-like_dom_sf"/>
</dbReference>
<evidence type="ECO:0000259" key="1">
    <source>
        <dbReference type="PROSITE" id="PS50883"/>
    </source>
</evidence>
<dbReference type="Gene3D" id="3.20.20.450">
    <property type="entry name" value="EAL domain"/>
    <property type="match status" value="1"/>
</dbReference>
<dbReference type="SUPFAM" id="SSF55073">
    <property type="entry name" value="Nucleotide cyclase"/>
    <property type="match status" value="1"/>
</dbReference>
<protein>
    <recommendedName>
        <fullName evidence="5">EAL domain-containing protein</fullName>
    </recommendedName>
</protein>
<evidence type="ECO:0000313" key="3">
    <source>
        <dbReference type="EMBL" id="GGG16162.1"/>
    </source>
</evidence>
<dbReference type="Pfam" id="PF01590">
    <property type="entry name" value="GAF"/>
    <property type="match status" value="1"/>
</dbReference>
<dbReference type="CDD" id="cd01949">
    <property type="entry name" value="GGDEF"/>
    <property type="match status" value="1"/>
</dbReference>
<dbReference type="InterPro" id="IPR035919">
    <property type="entry name" value="EAL_sf"/>
</dbReference>
<dbReference type="AlphaFoldDB" id="A0A917G0P0"/>
<name>A0A917G0P0_9NOCA</name>
<dbReference type="CDD" id="cd01948">
    <property type="entry name" value="EAL"/>
    <property type="match status" value="1"/>
</dbReference>
<keyword evidence="4" id="KW-1185">Reference proteome</keyword>
<dbReference type="SUPFAM" id="SSF141868">
    <property type="entry name" value="EAL domain-like"/>
    <property type="match status" value="1"/>
</dbReference>
<reference evidence="3" key="2">
    <citation type="submission" date="2020-09" db="EMBL/GenBank/DDBJ databases">
        <authorList>
            <person name="Sun Q."/>
            <person name="Sedlacek I."/>
        </authorList>
    </citation>
    <scope>NUCLEOTIDE SEQUENCE</scope>
    <source>
        <strain evidence="3">CCM 7905</strain>
    </source>
</reference>
<dbReference type="SMART" id="SM00065">
    <property type="entry name" value="GAF"/>
    <property type="match status" value="1"/>
</dbReference>
<dbReference type="RefSeq" id="WP_188545895.1">
    <property type="nucleotide sequence ID" value="NZ_BMCU01000003.1"/>
</dbReference>
<dbReference type="InterPro" id="IPR000160">
    <property type="entry name" value="GGDEF_dom"/>
</dbReference>
<dbReference type="PANTHER" id="PTHR44757:SF2">
    <property type="entry name" value="BIOFILM ARCHITECTURE MAINTENANCE PROTEIN MBAA"/>
    <property type="match status" value="1"/>
</dbReference>
<comment type="caution">
    <text evidence="3">The sequence shown here is derived from an EMBL/GenBank/DDBJ whole genome shotgun (WGS) entry which is preliminary data.</text>
</comment>
<dbReference type="InterPro" id="IPR003018">
    <property type="entry name" value="GAF"/>
</dbReference>
<dbReference type="Proteomes" id="UP000654257">
    <property type="component" value="Unassembled WGS sequence"/>
</dbReference>
<accession>A0A917G0P0</accession>
<dbReference type="SUPFAM" id="SSF55781">
    <property type="entry name" value="GAF domain-like"/>
    <property type="match status" value="1"/>
</dbReference>
<dbReference type="InterPro" id="IPR052155">
    <property type="entry name" value="Biofilm_reg_signaling"/>
</dbReference>
<dbReference type="EMBL" id="BMCU01000003">
    <property type="protein sequence ID" value="GGG16162.1"/>
    <property type="molecule type" value="Genomic_DNA"/>
</dbReference>
<feature type="domain" description="GGDEF" evidence="2">
    <location>
        <begin position="208"/>
        <end position="349"/>
    </location>
</feature>
<dbReference type="PROSITE" id="PS50887">
    <property type="entry name" value="GGDEF"/>
    <property type="match status" value="1"/>
</dbReference>
<dbReference type="SMART" id="SM00267">
    <property type="entry name" value="GGDEF"/>
    <property type="match status" value="1"/>
</dbReference>
<dbReference type="PANTHER" id="PTHR44757">
    <property type="entry name" value="DIGUANYLATE CYCLASE DGCP"/>
    <property type="match status" value="1"/>
</dbReference>
<evidence type="ECO:0000313" key="4">
    <source>
        <dbReference type="Proteomes" id="UP000654257"/>
    </source>
</evidence>
<proteinExistence type="predicted"/>
<dbReference type="InterPro" id="IPR029787">
    <property type="entry name" value="Nucleotide_cyclase"/>
</dbReference>
<dbReference type="Gene3D" id="3.30.70.270">
    <property type="match status" value="1"/>
</dbReference>
<evidence type="ECO:0008006" key="5">
    <source>
        <dbReference type="Google" id="ProtNLM"/>
    </source>
</evidence>
<gene>
    <name evidence="3" type="ORF">GCM10007304_32840</name>
</gene>
<dbReference type="PROSITE" id="PS50883">
    <property type="entry name" value="EAL"/>
    <property type="match status" value="1"/>
</dbReference>
<dbReference type="SMART" id="SM00052">
    <property type="entry name" value="EAL"/>
    <property type="match status" value="1"/>
</dbReference>
<dbReference type="Pfam" id="PF00563">
    <property type="entry name" value="EAL"/>
    <property type="match status" value="1"/>
</dbReference>
<reference evidence="3" key="1">
    <citation type="journal article" date="2014" name="Int. J. Syst. Evol. Microbiol.">
        <title>Complete genome sequence of Corynebacterium casei LMG S-19264T (=DSM 44701T), isolated from a smear-ripened cheese.</title>
        <authorList>
            <consortium name="US DOE Joint Genome Institute (JGI-PGF)"/>
            <person name="Walter F."/>
            <person name="Albersmeier A."/>
            <person name="Kalinowski J."/>
            <person name="Ruckert C."/>
        </authorList>
    </citation>
    <scope>NUCLEOTIDE SEQUENCE</scope>
    <source>
        <strain evidence="3">CCM 7905</strain>
    </source>
</reference>
<dbReference type="Pfam" id="PF00990">
    <property type="entry name" value="GGDEF"/>
    <property type="match status" value="1"/>
</dbReference>